<evidence type="ECO:0000259" key="1">
    <source>
        <dbReference type="Pfam" id="PF01408"/>
    </source>
</evidence>
<reference evidence="3 4" key="1">
    <citation type="submission" date="2019-02" db="EMBL/GenBank/DDBJ databases">
        <title>Deep-cultivation of Planctomycetes and their phenomic and genomic characterization uncovers novel biology.</title>
        <authorList>
            <person name="Wiegand S."/>
            <person name="Jogler M."/>
            <person name="Boedeker C."/>
            <person name="Pinto D."/>
            <person name="Vollmers J."/>
            <person name="Rivas-Marin E."/>
            <person name="Kohn T."/>
            <person name="Peeters S.H."/>
            <person name="Heuer A."/>
            <person name="Rast P."/>
            <person name="Oberbeckmann S."/>
            <person name="Bunk B."/>
            <person name="Jeske O."/>
            <person name="Meyerdierks A."/>
            <person name="Storesund J.E."/>
            <person name="Kallscheuer N."/>
            <person name="Luecker S."/>
            <person name="Lage O.M."/>
            <person name="Pohl T."/>
            <person name="Merkel B.J."/>
            <person name="Hornburger P."/>
            <person name="Mueller R.-W."/>
            <person name="Bruemmer F."/>
            <person name="Labrenz M."/>
            <person name="Spormann A.M."/>
            <person name="Op den Camp H."/>
            <person name="Overmann J."/>
            <person name="Amann R."/>
            <person name="Jetten M.S.M."/>
            <person name="Mascher T."/>
            <person name="Medema M.H."/>
            <person name="Devos D.P."/>
            <person name="Kaster A.-K."/>
            <person name="Ovreas L."/>
            <person name="Rohde M."/>
            <person name="Galperin M.Y."/>
            <person name="Jogler C."/>
        </authorList>
    </citation>
    <scope>NUCLEOTIDE SEQUENCE [LARGE SCALE GENOMIC DNA]</scope>
    <source>
        <strain evidence="3 4">EC9</strain>
    </source>
</reference>
<dbReference type="EC" id="1.1.1.292" evidence="3"/>
<dbReference type="InterPro" id="IPR043906">
    <property type="entry name" value="Gfo/Idh/MocA_OxRdtase_bact_C"/>
</dbReference>
<dbReference type="AlphaFoldDB" id="A0A517LXK2"/>
<dbReference type="Pfam" id="PF01408">
    <property type="entry name" value="GFO_IDH_MocA"/>
    <property type="match status" value="1"/>
</dbReference>
<organism evidence="3 4">
    <name type="scientific">Rosistilla ulvae</name>
    <dbReference type="NCBI Taxonomy" id="1930277"/>
    <lineage>
        <taxon>Bacteria</taxon>
        <taxon>Pseudomonadati</taxon>
        <taxon>Planctomycetota</taxon>
        <taxon>Planctomycetia</taxon>
        <taxon>Pirellulales</taxon>
        <taxon>Pirellulaceae</taxon>
        <taxon>Rosistilla</taxon>
    </lineage>
</organism>
<evidence type="ECO:0000313" key="3">
    <source>
        <dbReference type="EMBL" id="QDS87340.1"/>
    </source>
</evidence>
<dbReference type="InterPro" id="IPR036291">
    <property type="entry name" value="NAD(P)-bd_dom_sf"/>
</dbReference>
<evidence type="ECO:0000259" key="2">
    <source>
        <dbReference type="Pfam" id="PF19051"/>
    </source>
</evidence>
<dbReference type="GO" id="GO:0000166">
    <property type="term" value="F:nucleotide binding"/>
    <property type="evidence" value="ECO:0007669"/>
    <property type="project" value="InterPro"/>
</dbReference>
<dbReference type="InterPro" id="IPR050463">
    <property type="entry name" value="Gfo/Idh/MocA_oxidrdct_glycsds"/>
</dbReference>
<dbReference type="PROSITE" id="PS51318">
    <property type="entry name" value="TAT"/>
    <property type="match status" value="1"/>
</dbReference>
<dbReference type="KEGG" id="ruv:EC9_15180"/>
<evidence type="ECO:0000313" key="4">
    <source>
        <dbReference type="Proteomes" id="UP000319557"/>
    </source>
</evidence>
<dbReference type="OrthoDB" id="255433at2"/>
<feature type="domain" description="Gfo/Idh/MocA-like oxidoreductase N-terminal" evidence="1">
    <location>
        <begin position="35"/>
        <end position="151"/>
    </location>
</feature>
<proteinExistence type="predicted"/>
<dbReference type="Gene3D" id="3.30.360.10">
    <property type="entry name" value="Dihydrodipicolinate Reductase, domain 2"/>
    <property type="match status" value="1"/>
</dbReference>
<dbReference type="PROSITE" id="PS51257">
    <property type="entry name" value="PROKAR_LIPOPROTEIN"/>
    <property type="match status" value="1"/>
</dbReference>
<protein>
    <submittedName>
        <fullName evidence="3">1,5-anhydro-D-fructose reductase</fullName>
        <ecNumber evidence="3">1.1.1.292</ecNumber>
    </submittedName>
</protein>
<feature type="domain" description="Gfo/Idh/MocA-like oxidoreductase bacterial type C-terminal" evidence="2">
    <location>
        <begin position="200"/>
        <end position="282"/>
    </location>
</feature>
<dbReference type="InterPro" id="IPR019546">
    <property type="entry name" value="TAT_signal_bac_arc"/>
</dbReference>
<keyword evidence="4" id="KW-1185">Reference proteome</keyword>
<dbReference type="Gene3D" id="3.40.50.720">
    <property type="entry name" value="NAD(P)-binding Rossmann-like Domain"/>
    <property type="match status" value="1"/>
</dbReference>
<name>A0A517LXK2_9BACT</name>
<dbReference type="SUPFAM" id="SSF51735">
    <property type="entry name" value="NAD(P)-binding Rossmann-fold domains"/>
    <property type="match status" value="1"/>
</dbReference>
<dbReference type="PANTHER" id="PTHR43818:SF10">
    <property type="entry name" value="NADH-DEPENDENT DEHYDROGENASE-RELATED"/>
    <property type="match status" value="1"/>
</dbReference>
<dbReference type="SUPFAM" id="SSF55347">
    <property type="entry name" value="Glyceraldehyde-3-phosphate dehydrogenase-like, C-terminal domain"/>
    <property type="match status" value="1"/>
</dbReference>
<dbReference type="NCBIfam" id="TIGR01409">
    <property type="entry name" value="TAT_signal_seq"/>
    <property type="match status" value="1"/>
</dbReference>
<gene>
    <name evidence="3" type="primary">afr_5</name>
    <name evidence="3" type="ORF">EC9_15180</name>
</gene>
<dbReference type="Pfam" id="PF19051">
    <property type="entry name" value="GFO_IDH_MocA_C2"/>
    <property type="match status" value="1"/>
</dbReference>
<dbReference type="GO" id="GO:0033712">
    <property type="term" value="F:1,5-anhydro-D-fructose reductase (1,5-anhydro-D-mannitol-forming) activity"/>
    <property type="evidence" value="ECO:0007669"/>
    <property type="project" value="UniProtKB-EC"/>
</dbReference>
<dbReference type="InterPro" id="IPR006311">
    <property type="entry name" value="TAT_signal"/>
</dbReference>
<keyword evidence="3" id="KW-0560">Oxidoreductase</keyword>
<dbReference type="InterPro" id="IPR000683">
    <property type="entry name" value="Gfo/Idh/MocA-like_OxRdtase_N"/>
</dbReference>
<dbReference type="EMBL" id="CP036261">
    <property type="protein sequence ID" value="QDS87340.1"/>
    <property type="molecule type" value="Genomic_DNA"/>
</dbReference>
<dbReference type="Proteomes" id="UP000319557">
    <property type="component" value="Chromosome"/>
</dbReference>
<sequence length="442" mass="48638">MIKRRQFLQASAAAAAVVACPSIVRGRNLNSKLSVAGIGCDGKGWSDIKEMSDHPQTQMAAFCDIDLARTEKVKKLAPDAPVFQDYREMLAKLGDKIDAVTVSTPDHMHAFITLDAMRQGKHVYCQKPLTHNVWEARQVANQTKKSGVITRLGNQIHSHSVYRTGVQVIQSGTIGKVKEVRSWCAATGHGKSGQISVPKNPPALPKSVDWDLWIGVAPMRTYGGHNVYHPWGWRDWQDFGNGALGDFGCHILDPVFTALKIAAPPTQLKADHSGMNDQVWAAQTQVDYVFPGTELTTDDTIKISWDDGGLLPSVRGSHIPGTVALPKSGSIFIGEKGTMVMPHVGPPQLFPQDQYAADAIEKVESVNHYHGWVDGCLSGEQPSDGFDYGALLTESVLLGNIAVRYRTQNLQWDAAAMRFTNNDDANKWLRRDYRTGWNIDEV</sequence>
<dbReference type="PANTHER" id="PTHR43818">
    <property type="entry name" value="BCDNA.GH03377"/>
    <property type="match status" value="1"/>
</dbReference>
<dbReference type="RefSeq" id="WP_145119349.1">
    <property type="nucleotide sequence ID" value="NZ_CP036261.1"/>
</dbReference>
<accession>A0A517LXK2</accession>